<gene>
    <name evidence="2" type="ORF">ElyMa_000680000</name>
</gene>
<dbReference type="Proteomes" id="UP000762676">
    <property type="component" value="Unassembled WGS sequence"/>
</dbReference>
<dbReference type="EMBL" id="BMAT01001403">
    <property type="protein sequence ID" value="GFR84782.1"/>
    <property type="molecule type" value="Genomic_DNA"/>
</dbReference>
<name>A0AAV4GH83_9GAST</name>
<keyword evidence="1" id="KW-0812">Transmembrane</keyword>
<evidence type="ECO:0000313" key="3">
    <source>
        <dbReference type="Proteomes" id="UP000762676"/>
    </source>
</evidence>
<keyword evidence="1" id="KW-0472">Membrane</keyword>
<evidence type="ECO:0000313" key="2">
    <source>
        <dbReference type="EMBL" id="GFR84782.1"/>
    </source>
</evidence>
<accession>A0AAV4GH83</accession>
<evidence type="ECO:0000256" key="1">
    <source>
        <dbReference type="SAM" id="Phobius"/>
    </source>
</evidence>
<comment type="caution">
    <text evidence="2">The sequence shown here is derived from an EMBL/GenBank/DDBJ whole genome shotgun (WGS) entry which is preliminary data.</text>
</comment>
<protein>
    <submittedName>
        <fullName evidence="2">Uncharacterized protein</fullName>
    </submittedName>
</protein>
<keyword evidence="1" id="KW-1133">Transmembrane helix</keyword>
<dbReference type="AlphaFoldDB" id="A0AAV4GH83"/>
<organism evidence="2 3">
    <name type="scientific">Elysia marginata</name>
    <dbReference type="NCBI Taxonomy" id="1093978"/>
    <lineage>
        <taxon>Eukaryota</taxon>
        <taxon>Metazoa</taxon>
        <taxon>Spiralia</taxon>
        <taxon>Lophotrochozoa</taxon>
        <taxon>Mollusca</taxon>
        <taxon>Gastropoda</taxon>
        <taxon>Heterobranchia</taxon>
        <taxon>Euthyneura</taxon>
        <taxon>Panpulmonata</taxon>
        <taxon>Sacoglossa</taxon>
        <taxon>Placobranchoidea</taxon>
        <taxon>Plakobranchidae</taxon>
        <taxon>Elysia</taxon>
    </lineage>
</organism>
<sequence length="189" mass="21595">MKRHPNGRRETLCGVTNKVSTTQTKCQQLLTCIHNCEYGTNGTWSYHFLTSKPATKDQWTSIWGPICRLVLLDFTLMFRYSSMKNARINCSYRHGCNDPTLIRTAKEVRMKARFMCRPDGKKSAAAAVVVVEVVVVVVVSAAAQVFKMRTSSDSLLLPLNRNHPRELRVAEDTSCFLFFRKRSTNERRS</sequence>
<proteinExistence type="predicted"/>
<reference evidence="2 3" key="1">
    <citation type="journal article" date="2021" name="Elife">
        <title>Chloroplast acquisition without the gene transfer in kleptoplastic sea slugs, Plakobranchus ocellatus.</title>
        <authorList>
            <person name="Maeda T."/>
            <person name="Takahashi S."/>
            <person name="Yoshida T."/>
            <person name="Shimamura S."/>
            <person name="Takaki Y."/>
            <person name="Nagai Y."/>
            <person name="Toyoda A."/>
            <person name="Suzuki Y."/>
            <person name="Arimoto A."/>
            <person name="Ishii H."/>
            <person name="Satoh N."/>
            <person name="Nishiyama T."/>
            <person name="Hasebe M."/>
            <person name="Maruyama T."/>
            <person name="Minagawa J."/>
            <person name="Obokata J."/>
            <person name="Shigenobu S."/>
        </authorList>
    </citation>
    <scope>NUCLEOTIDE SEQUENCE [LARGE SCALE GENOMIC DNA]</scope>
</reference>
<feature type="transmembrane region" description="Helical" evidence="1">
    <location>
        <begin position="123"/>
        <end position="146"/>
    </location>
</feature>
<keyword evidence="3" id="KW-1185">Reference proteome</keyword>